<name>A0ABY0UNR9_9PSED</name>
<reference evidence="1 2" key="1">
    <citation type="submission" date="2016-10" db="EMBL/GenBank/DDBJ databases">
        <authorList>
            <person name="Varghese N."/>
            <person name="Submissions S."/>
        </authorList>
    </citation>
    <scope>NUCLEOTIDE SEQUENCE [LARGE SCALE GENOMIC DNA]</scope>
    <source>
        <strain evidence="1 2">BS3111</strain>
    </source>
</reference>
<evidence type="ECO:0000313" key="1">
    <source>
        <dbReference type="EMBL" id="SDS96507.1"/>
    </source>
</evidence>
<keyword evidence="2" id="KW-1185">Reference proteome</keyword>
<protein>
    <recommendedName>
        <fullName evidence="3">Ig-like domain-containing protein</fullName>
    </recommendedName>
</protein>
<gene>
    <name evidence="1" type="ORF">SAMN04490205_4256</name>
</gene>
<accession>A0ABY0UNR9</accession>
<dbReference type="EMBL" id="LT629760">
    <property type="protein sequence ID" value="SDS96507.1"/>
    <property type="molecule type" value="Genomic_DNA"/>
</dbReference>
<proteinExistence type="predicted"/>
<dbReference type="RefSeq" id="WP_231986841.1">
    <property type="nucleotide sequence ID" value="NZ_JYLK01000022.1"/>
</dbReference>
<organism evidence="1 2">
    <name type="scientific">Pseudomonas trivialis</name>
    <dbReference type="NCBI Taxonomy" id="200450"/>
    <lineage>
        <taxon>Bacteria</taxon>
        <taxon>Pseudomonadati</taxon>
        <taxon>Pseudomonadota</taxon>
        <taxon>Gammaproteobacteria</taxon>
        <taxon>Pseudomonadales</taxon>
        <taxon>Pseudomonadaceae</taxon>
        <taxon>Pseudomonas</taxon>
    </lineage>
</organism>
<dbReference type="Proteomes" id="UP000183126">
    <property type="component" value="Chromosome I"/>
</dbReference>
<evidence type="ECO:0008006" key="3">
    <source>
        <dbReference type="Google" id="ProtNLM"/>
    </source>
</evidence>
<sequence>MEPTNREIIDSFVPKLTTDYPTERYDIGAFEDEVPGYVGLLTRTGSKKLLTNFNVPLYDGASLDITNPDIINVEIAPYTDLRTLLPEDPSKPQTPIELEDNYFASYAFKFQLRLANQPDPIPLPIPQGYRSPGLYLVRYQVKFPDTNVSNYSVAQLLVVDETSPYDGPRVKPPAPMPGITGPLDRAYIASQQDQTVYLPIPYSVLEGLAPDDTVEMFFGSSDRPYVYGPPPSTDTKYRLDPAVPPSIPLPLRVVEAEKKGNYTIRYVISDVAGNPSEISYSLDLEDLTEEPLPQDFLAPGVEGAVPGDGLIDIKDVAVIDGLRVVIPAYLNALRGTDEIEIELVSSVGTVKKTVPLGNNNLPLGIKFTVAEVETLYGTRTPPRKRLGVTASYSIKRGTNTYPQVPLSTPFDLDLSVPGPDITPPGTINTHLKAPVINAIRDNGLFGPDNHLEADDANKPARALIELWTEPELPVDAAPFTITLQYGNISLPAQEVKVVPPSGFIEFIIPFSVIRAAGGPVQVVRYTLSSPESENTQSSAEAIVTVDSVILKMAAPRVLNNTGTLTCDSLRPINTGSLIIHIPGSDYLEGGQEVEVTYMGFQNNTNTPPAVINETRTFKVPDNVAGRNGFEVDFNVSSALLYNPINASKALLSVGSATVTTNTQYSGQSVPSVPAYYKVRGYRSATRNSSYCAGGYVPV</sequence>
<evidence type="ECO:0000313" key="2">
    <source>
        <dbReference type="Proteomes" id="UP000183126"/>
    </source>
</evidence>